<proteinExistence type="predicted"/>
<dbReference type="RefSeq" id="XP_064668581.1">
    <property type="nucleotide sequence ID" value="XM_064818361.1"/>
</dbReference>
<evidence type="ECO:0000313" key="2">
    <source>
        <dbReference type="EMBL" id="KAK4111011.1"/>
    </source>
</evidence>
<feature type="region of interest" description="Disordered" evidence="1">
    <location>
        <begin position="130"/>
        <end position="183"/>
    </location>
</feature>
<reference evidence="2" key="2">
    <citation type="submission" date="2023-05" db="EMBL/GenBank/DDBJ databases">
        <authorList>
            <consortium name="Lawrence Berkeley National Laboratory"/>
            <person name="Steindorff A."/>
            <person name="Hensen N."/>
            <person name="Bonometti L."/>
            <person name="Westerberg I."/>
            <person name="Brannstrom I.O."/>
            <person name="Guillou S."/>
            <person name="Cros-Aarteil S."/>
            <person name="Calhoun S."/>
            <person name="Haridas S."/>
            <person name="Kuo A."/>
            <person name="Mondo S."/>
            <person name="Pangilinan J."/>
            <person name="Riley R."/>
            <person name="Labutti K."/>
            <person name="Andreopoulos B."/>
            <person name="Lipzen A."/>
            <person name="Chen C."/>
            <person name="Yanf M."/>
            <person name="Daum C."/>
            <person name="Ng V."/>
            <person name="Clum A."/>
            <person name="Ohm R."/>
            <person name="Martin F."/>
            <person name="Silar P."/>
            <person name="Natvig D."/>
            <person name="Lalanne C."/>
            <person name="Gautier V."/>
            <person name="Ament-Velasquez S.L."/>
            <person name="Kruys A."/>
            <person name="Hutchinson M.I."/>
            <person name="Powell A.J."/>
            <person name="Barry K."/>
            <person name="Miller A.N."/>
            <person name="Grigoriev I.V."/>
            <person name="Debuchy R."/>
            <person name="Gladieux P."/>
            <person name="Thoren M.H."/>
            <person name="Johannesson H."/>
        </authorList>
    </citation>
    <scope>NUCLEOTIDE SEQUENCE</scope>
    <source>
        <strain evidence="2">CBS 508.74</strain>
    </source>
</reference>
<gene>
    <name evidence="2" type="ORF">N656DRAFT_809451</name>
</gene>
<organism evidence="2 3">
    <name type="scientific">Canariomyces notabilis</name>
    <dbReference type="NCBI Taxonomy" id="2074819"/>
    <lineage>
        <taxon>Eukaryota</taxon>
        <taxon>Fungi</taxon>
        <taxon>Dikarya</taxon>
        <taxon>Ascomycota</taxon>
        <taxon>Pezizomycotina</taxon>
        <taxon>Sordariomycetes</taxon>
        <taxon>Sordariomycetidae</taxon>
        <taxon>Sordariales</taxon>
        <taxon>Chaetomiaceae</taxon>
        <taxon>Canariomyces</taxon>
    </lineage>
</organism>
<dbReference type="AlphaFoldDB" id="A0AAN6TAX4"/>
<name>A0AAN6TAX4_9PEZI</name>
<dbReference type="GeneID" id="89942487"/>
<dbReference type="Proteomes" id="UP001302812">
    <property type="component" value="Unassembled WGS sequence"/>
</dbReference>
<feature type="region of interest" description="Disordered" evidence="1">
    <location>
        <begin position="1"/>
        <end position="20"/>
    </location>
</feature>
<feature type="compositionally biased region" description="Acidic residues" evidence="1">
    <location>
        <begin position="172"/>
        <end position="183"/>
    </location>
</feature>
<accession>A0AAN6TAX4</accession>
<protein>
    <submittedName>
        <fullName evidence="2">Uncharacterized protein</fullName>
    </submittedName>
</protein>
<evidence type="ECO:0000256" key="1">
    <source>
        <dbReference type="SAM" id="MobiDB-lite"/>
    </source>
</evidence>
<reference evidence="2" key="1">
    <citation type="journal article" date="2023" name="Mol. Phylogenet. Evol.">
        <title>Genome-scale phylogeny and comparative genomics of the fungal order Sordariales.</title>
        <authorList>
            <person name="Hensen N."/>
            <person name="Bonometti L."/>
            <person name="Westerberg I."/>
            <person name="Brannstrom I.O."/>
            <person name="Guillou S."/>
            <person name="Cros-Aarteil S."/>
            <person name="Calhoun S."/>
            <person name="Haridas S."/>
            <person name="Kuo A."/>
            <person name="Mondo S."/>
            <person name="Pangilinan J."/>
            <person name="Riley R."/>
            <person name="LaButti K."/>
            <person name="Andreopoulos B."/>
            <person name="Lipzen A."/>
            <person name="Chen C."/>
            <person name="Yan M."/>
            <person name="Daum C."/>
            <person name="Ng V."/>
            <person name="Clum A."/>
            <person name="Steindorff A."/>
            <person name="Ohm R.A."/>
            <person name="Martin F."/>
            <person name="Silar P."/>
            <person name="Natvig D.O."/>
            <person name="Lalanne C."/>
            <person name="Gautier V."/>
            <person name="Ament-Velasquez S.L."/>
            <person name="Kruys A."/>
            <person name="Hutchinson M.I."/>
            <person name="Powell A.J."/>
            <person name="Barry K."/>
            <person name="Miller A.N."/>
            <person name="Grigoriev I.V."/>
            <person name="Debuchy R."/>
            <person name="Gladieux P."/>
            <person name="Hiltunen Thoren M."/>
            <person name="Johannesson H."/>
        </authorList>
    </citation>
    <scope>NUCLEOTIDE SEQUENCE</scope>
    <source>
        <strain evidence="2">CBS 508.74</strain>
    </source>
</reference>
<keyword evidence="3" id="KW-1185">Reference proteome</keyword>
<evidence type="ECO:0000313" key="3">
    <source>
        <dbReference type="Proteomes" id="UP001302812"/>
    </source>
</evidence>
<dbReference type="EMBL" id="MU853348">
    <property type="protein sequence ID" value="KAK4111011.1"/>
    <property type="molecule type" value="Genomic_DNA"/>
</dbReference>
<sequence>MANAQTPAQPEQEHLDTSKLQALAEAACEAPRLPEAQADGLLLLLQAAKMIENDHEAEQLAKDFEELELRAKDAPGNCDKERTALAEQLAKDFEKLKLRAKETLGNCDKKWIAEQLAKDFEKLMLRSKKISKSGRAKGRRLSARSPKSRVTSRSPPDPGTTPAAEQTGNPDDVYDADDEMVTG</sequence>
<feature type="compositionally biased region" description="Basic residues" evidence="1">
    <location>
        <begin position="130"/>
        <end position="142"/>
    </location>
</feature>
<comment type="caution">
    <text evidence="2">The sequence shown here is derived from an EMBL/GenBank/DDBJ whole genome shotgun (WGS) entry which is preliminary data.</text>
</comment>